<protein>
    <submittedName>
        <fullName evidence="3">General secretion pathway protein GspG</fullName>
    </submittedName>
</protein>
<dbReference type="SUPFAM" id="SSF54523">
    <property type="entry name" value="Pili subunits"/>
    <property type="match status" value="1"/>
</dbReference>
<evidence type="ECO:0000313" key="4">
    <source>
        <dbReference type="Proteomes" id="UP000230056"/>
    </source>
</evidence>
<dbReference type="NCBIfam" id="TIGR02532">
    <property type="entry name" value="IV_pilin_GFxxxE"/>
    <property type="match status" value="1"/>
</dbReference>
<dbReference type="InterPro" id="IPR045584">
    <property type="entry name" value="Pilin-like"/>
</dbReference>
<reference evidence="3 4" key="1">
    <citation type="submission" date="2017-11" db="EMBL/GenBank/DDBJ databases">
        <title>Genome sequencing of Fusobacterium periodonticum KCOM 1261.</title>
        <authorList>
            <person name="Kook J.-K."/>
            <person name="Park S.-N."/>
            <person name="Lim Y.K."/>
        </authorList>
    </citation>
    <scope>NUCLEOTIDE SEQUENCE [LARGE SCALE GENOMIC DNA]</scope>
    <source>
        <strain evidence="3 4">KCOM 1261</strain>
    </source>
</reference>
<keyword evidence="2" id="KW-1133">Transmembrane helix</keyword>
<gene>
    <name evidence="3" type="ORF">CTM72_07120</name>
</gene>
<keyword evidence="2" id="KW-0812">Transmembrane</keyword>
<feature type="transmembrane region" description="Helical" evidence="2">
    <location>
        <begin position="6"/>
        <end position="27"/>
    </location>
</feature>
<keyword evidence="1" id="KW-0488">Methylation</keyword>
<dbReference type="RefSeq" id="WP_100024941.1">
    <property type="nucleotide sequence ID" value="NZ_CAUTOP010000034.1"/>
</dbReference>
<dbReference type="InterPro" id="IPR012902">
    <property type="entry name" value="N_methyl_site"/>
</dbReference>
<dbReference type="Gene3D" id="3.30.700.10">
    <property type="entry name" value="Glycoprotein, Type 4 Pilin"/>
    <property type="match status" value="1"/>
</dbReference>
<keyword evidence="2" id="KW-0472">Membrane</keyword>
<dbReference type="GO" id="GO:0015628">
    <property type="term" value="P:protein secretion by the type II secretion system"/>
    <property type="evidence" value="ECO:0007669"/>
    <property type="project" value="InterPro"/>
</dbReference>
<dbReference type="EMBL" id="CP024699">
    <property type="protein sequence ID" value="ATV59505.1"/>
    <property type="molecule type" value="Genomic_DNA"/>
</dbReference>
<evidence type="ECO:0000256" key="1">
    <source>
        <dbReference type="ARBA" id="ARBA00022481"/>
    </source>
</evidence>
<proteinExistence type="predicted"/>
<dbReference type="Pfam" id="PF07963">
    <property type="entry name" value="N_methyl"/>
    <property type="match status" value="1"/>
</dbReference>
<dbReference type="GO" id="GO:0015627">
    <property type="term" value="C:type II protein secretion system complex"/>
    <property type="evidence" value="ECO:0007669"/>
    <property type="project" value="InterPro"/>
</dbReference>
<dbReference type="InterPro" id="IPR000983">
    <property type="entry name" value="Bac_GSPG_pilin"/>
</dbReference>
<name>A0A2D3NVR8_9FUSO</name>
<organism evidence="3 4">
    <name type="scientific">Fusobacterium pseudoperiodonticum</name>
    <dbReference type="NCBI Taxonomy" id="2663009"/>
    <lineage>
        <taxon>Bacteria</taxon>
        <taxon>Fusobacteriati</taxon>
        <taxon>Fusobacteriota</taxon>
        <taxon>Fusobacteriia</taxon>
        <taxon>Fusobacteriales</taxon>
        <taxon>Fusobacteriaceae</taxon>
        <taxon>Fusobacterium</taxon>
    </lineage>
</organism>
<dbReference type="PROSITE" id="PS00409">
    <property type="entry name" value="PROKAR_NTER_METHYL"/>
    <property type="match status" value="1"/>
</dbReference>
<evidence type="ECO:0000256" key="2">
    <source>
        <dbReference type="SAM" id="Phobius"/>
    </source>
</evidence>
<sequence length="158" mass="17837">MKNRGFSLIEVIVAVAIIGILSGIVGLKLRSYIATSKDTRAVATLNSFRLAAQTYQIDNDKPLIEDSSKYDDDTEIKKALEKLEIYLDKNAKEIIKNNRITIGASRDTENGELKYGGEVRFTFKDPDNTANSDGYYMWLVPVNPTKNFDSKGKEWTKY</sequence>
<dbReference type="Proteomes" id="UP000230056">
    <property type="component" value="Chromosome"/>
</dbReference>
<evidence type="ECO:0000313" key="3">
    <source>
        <dbReference type="EMBL" id="ATV59505.1"/>
    </source>
</evidence>
<dbReference type="AlphaFoldDB" id="A0A2D3NVR8"/>
<accession>A0A2D3NVR8</accession>
<dbReference type="PRINTS" id="PR00813">
    <property type="entry name" value="BCTERIALGSPG"/>
</dbReference>